<dbReference type="Proteomes" id="UP000649617">
    <property type="component" value="Unassembled WGS sequence"/>
</dbReference>
<dbReference type="EMBL" id="CAJNIZ010042291">
    <property type="protein sequence ID" value="CAE7622956.1"/>
    <property type="molecule type" value="Genomic_DNA"/>
</dbReference>
<feature type="transmembrane region" description="Helical" evidence="6">
    <location>
        <begin position="41"/>
        <end position="62"/>
    </location>
</feature>
<evidence type="ECO:0000256" key="3">
    <source>
        <dbReference type="ARBA" id="ARBA00022989"/>
    </source>
</evidence>
<protein>
    <submittedName>
        <fullName evidence="8">Slc36a4 protein</fullName>
    </submittedName>
</protein>
<keyword evidence="3 6" id="KW-1133">Transmembrane helix</keyword>
<comment type="subcellular location">
    <subcellularLocation>
        <location evidence="1">Membrane</location>
        <topology evidence="1">Multi-pass membrane protein</topology>
    </subcellularLocation>
</comment>
<dbReference type="Pfam" id="PF01490">
    <property type="entry name" value="Aa_trans"/>
    <property type="match status" value="1"/>
</dbReference>
<evidence type="ECO:0000256" key="1">
    <source>
        <dbReference type="ARBA" id="ARBA00004141"/>
    </source>
</evidence>
<comment type="caution">
    <text evidence="8">The sequence shown here is derived from an EMBL/GenBank/DDBJ whole genome shotgun (WGS) entry which is preliminary data.</text>
</comment>
<gene>
    <name evidence="8" type="primary">slc36a4</name>
    <name evidence="8" type="ORF">SPIL2461_LOCUS16311</name>
</gene>
<feature type="region of interest" description="Disordered" evidence="5">
    <location>
        <begin position="1"/>
        <end position="36"/>
    </location>
</feature>
<dbReference type="OrthoDB" id="655540at2759"/>
<evidence type="ECO:0000259" key="7">
    <source>
        <dbReference type="Pfam" id="PF01490"/>
    </source>
</evidence>
<feature type="domain" description="Amino acid transporter transmembrane" evidence="7">
    <location>
        <begin position="36"/>
        <end position="296"/>
    </location>
</feature>
<dbReference type="AlphaFoldDB" id="A0A812VDP7"/>
<dbReference type="GO" id="GO:0015179">
    <property type="term" value="F:L-amino acid transmembrane transporter activity"/>
    <property type="evidence" value="ECO:0007669"/>
    <property type="project" value="TreeGrafter"/>
</dbReference>
<feature type="transmembrane region" description="Helical" evidence="6">
    <location>
        <begin position="173"/>
        <end position="194"/>
    </location>
</feature>
<accession>A0A812VDP7</accession>
<proteinExistence type="predicted"/>
<name>A0A812VDP7_SYMPI</name>
<keyword evidence="4 6" id="KW-0472">Membrane</keyword>
<evidence type="ECO:0000256" key="6">
    <source>
        <dbReference type="SAM" id="Phobius"/>
    </source>
</evidence>
<keyword evidence="9" id="KW-1185">Reference proteome</keyword>
<dbReference type="PANTHER" id="PTHR22950">
    <property type="entry name" value="AMINO ACID TRANSPORTER"/>
    <property type="match status" value="1"/>
</dbReference>
<evidence type="ECO:0000313" key="9">
    <source>
        <dbReference type="Proteomes" id="UP000649617"/>
    </source>
</evidence>
<dbReference type="GO" id="GO:0016020">
    <property type="term" value="C:membrane"/>
    <property type="evidence" value="ECO:0007669"/>
    <property type="project" value="UniProtKB-SubCell"/>
</dbReference>
<feature type="transmembrane region" description="Helical" evidence="6">
    <location>
        <begin position="247"/>
        <end position="271"/>
    </location>
</feature>
<sequence>MESTVPAVPATERKSHGPTETTQLLKPSRTVPDGKATGPQLTLNLVVCGLGTGIFALPWSTAGASCTVSVLIVAAVLALNAWTIFILIEAAEIHQAYDIGTLLSRMPGALGRAAPPAVNAVIWIGGFFCLVSYVIVIADCAGPLLGEPSWKLKAVTSALVLPLCFLDQRLLSFTSTLSVLAVILVFALVTSVFIDHTEAKFPSICMAGFSWGSVSMFASMMQTVVLQMCVLPMYGEMRNRSPGSFAKVIYCGFAILFVVCASFALLGYLTFGAGVKSNVLLSLPTSRAGNLARLCAGAWHSLLGPTAQRGVAV</sequence>
<evidence type="ECO:0000256" key="4">
    <source>
        <dbReference type="ARBA" id="ARBA00023136"/>
    </source>
</evidence>
<organism evidence="8 9">
    <name type="scientific">Symbiodinium pilosum</name>
    <name type="common">Dinoflagellate</name>
    <dbReference type="NCBI Taxonomy" id="2952"/>
    <lineage>
        <taxon>Eukaryota</taxon>
        <taxon>Sar</taxon>
        <taxon>Alveolata</taxon>
        <taxon>Dinophyceae</taxon>
        <taxon>Suessiales</taxon>
        <taxon>Symbiodiniaceae</taxon>
        <taxon>Symbiodinium</taxon>
    </lineage>
</organism>
<reference evidence="8" key="1">
    <citation type="submission" date="2021-02" db="EMBL/GenBank/DDBJ databases">
        <authorList>
            <person name="Dougan E. K."/>
            <person name="Rhodes N."/>
            <person name="Thang M."/>
            <person name="Chan C."/>
        </authorList>
    </citation>
    <scope>NUCLEOTIDE SEQUENCE</scope>
</reference>
<keyword evidence="2 6" id="KW-0812">Transmembrane</keyword>
<feature type="transmembrane region" description="Helical" evidence="6">
    <location>
        <begin position="68"/>
        <end position="88"/>
    </location>
</feature>
<feature type="transmembrane region" description="Helical" evidence="6">
    <location>
        <begin position="214"/>
        <end position="235"/>
    </location>
</feature>
<feature type="transmembrane region" description="Helical" evidence="6">
    <location>
        <begin position="109"/>
        <end position="138"/>
    </location>
</feature>
<dbReference type="InterPro" id="IPR013057">
    <property type="entry name" value="AA_transpt_TM"/>
</dbReference>
<evidence type="ECO:0000256" key="2">
    <source>
        <dbReference type="ARBA" id="ARBA00022692"/>
    </source>
</evidence>
<evidence type="ECO:0000313" key="8">
    <source>
        <dbReference type="EMBL" id="CAE7622956.1"/>
    </source>
</evidence>
<evidence type="ECO:0000256" key="5">
    <source>
        <dbReference type="SAM" id="MobiDB-lite"/>
    </source>
</evidence>